<dbReference type="PANTHER" id="PTHR31054:SF6">
    <property type="entry name" value="ZYGOTE ARREST PROTEIN 1"/>
    <property type="match status" value="1"/>
</dbReference>
<dbReference type="EMBL" id="SGJD01015611">
    <property type="protein sequence ID" value="KAB0388604.1"/>
    <property type="molecule type" value="Genomic_DNA"/>
</dbReference>
<dbReference type="GO" id="GO:0006412">
    <property type="term" value="P:translation"/>
    <property type="evidence" value="ECO:0007669"/>
    <property type="project" value="TreeGrafter"/>
</dbReference>
<dbReference type="GO" id="GO:0005737">
    <property type="term" value="C:cytoplasm"/>
    <property type="evidence" value="ECO:0007669"/>
    <property type="project" value="TreeGrafter"/>
</dbReference>
<keyword evidence="2" id="KW-1185">Reference proteome</keyword>
<dbReference type="OrthoDB" id="10464560at2759"/>
<proteinExistence type="predicted"/>
<dbReference type="AlphaFoldDB" id="A0A643BL01"/>
<accession>A0A643BL01</accession>
<gene>
    <name evidence="1" type="ORF">E2I00_007242</name>
</gene>
<reference evidence="1 2" key="1">
    <citation type="journal article" date="2019" name="PLoS ONE">
        <title>Genomic analyses reveal an absence of contemporary introgressive admixture between fin whales and blue whales, despite known hybrids.</title>
        <authorList>
            <person name="Westbury M.V."/>
            <person name="Petersen B."/>
            <person name="Lorenzen E.D."/>
        </authorList>
    </citation>
    <scope>NUCLEOTIDE SEQUENCE [LARGE SCALE GENOMIC DNA]</scope>
    <source>
        <strain evidence="1">FinWhale-01</strain>
    </source>
</reference>
<dbReference type="InterPro" id="IPR026775">
    <property type="entry name" value="Zar1"/>
</dbReference>
<sequence>YFMSAKGNIILQWASVTQTEADIFYFFWDVGKAKTSIDDGGEMAQDISDNRKEQSGLLAANPKCFGCPKAGVPDDLLSLSAPPSGPHTRVHASLRADLGTLDCGACRVQGKADYMKEDIKEKKGIREGHKVKFKVKETTVEAVFQHTPVLLCTPVRTCCHPAELSLCQSRAQMAGPAFPLRSQVKQDSLKMLCKADADEVKPGKECLHFQFLEWKHGYCHHKDCRTLGKCLCVVWTGHKQGLLQVVLQNLSEVLYPYRIEDTTCQNCKQTRSSCLVKLRHIDSKRPCI</sequence>
<dbReference type="PANTHER" id="PTHR31054">
    <property type="entry name" value="ZYGOTE ARREST PROTEIN 1-LIKE ISOFORM X1"/>
    <property type="match status" value="1"/>
</dbReference>
<evidence type="ECO:0000313" key="2">
    <source>
        <dbReference type="Proteomes" id="UP000437017"/>
    </source>
</evidence>
<protein>
    <submittedName>
        <fullName evidence="1">Uncharacterized protein</fullName>
    </submittedName>
</protein>
<evidence type="ECO:0000313" key="1">
    <source>
        <dbReference type="EMBL" id="KAB0388604.1"/>
    </source>
</evidence>
<dbReference type="Proteomes" id="UP000437017">
    <property type="component" value="Unassembled WGS sequence"/>
</dbReference>
<comment type="caution">
    <text evidence="1">The sequence shown here is derived from an EMBL/GenBank/DDBJ whole genome shotgun (WGS) entry which is preliminary data.</text>
</comment>
<organism evidence="1 2">
    <name type="scientific">Balaenoptera physalus</name>
    <name type="common">Fin whale</name>
    <name type="synonym">Balaena physalus</name>
    <dbReference type="NCBI Taxonomy" id="9770"/>
    <lineage>
        <taxon>Eukaryota</taxon>
        <taxon>Metazoa</taxon>
        <taxon>Chordata</taxon>
        <taxon>Craniata</taxon>
        <taxon>Vertebrata</taxon>
        <taxon>Euteleostomi</taxon>
        <taxon>Mammalia</taxon>
        <taxon>Eutheria</taxon>
        <taxon>Laurasiatheria</taxon>
        <taxon>Artiodactyla</taxon>
        <taxon>Whippomorpha</taxon>
        <taxon>Cetacea</taxon>
        <taxon>Mysticeti</taxon>
        <taxon>Balaenopteridae</taxon>
        <taxon>Balaenoptera</taxon>
    </lineage>
</organism>
<feature type="non-terminal residue" evidence="1">
    <location>
        <position position="288"/>
    </location>
</feature>
<name>A0A643BL01_BALPH</name>
<feature type="non-terminal residue" evidence="1">
    <location>
        <position position="1"/>
    </location>
</feature>